<keyword evidence="8" id="KW-0407">Ion channel</keyword>
<comment type="subcellular location">
    <subcellularLocation>
        <location evidence="1">Membrane</location>
        <topology evidence="1">Multi-pass membrane protein</topology>
    </subcellularLocation>
</comment>
<feature type="transmembrane region" description="Helical" evidence="9">
    <location>
        <begin position="1076"/>
        <end position="1095"/>
    </location>
</feature>
<evidence type="ECO:0000256" key="4">
    <source>
        <dbReference type="ARBA" id="ARBA00022989"/>
    </source>
</evidence>
<feature type="transmembrane region" description="Helical" evidence="9">
    <location>
        <begin position="214"/>
        <end position="232"/>
    </location>
</feature>
<evidence type="ECO:0000256" key="2">
    <source>
        <dbReference type="ARBA" id="ARBA00022448"/>
    </source>
</evidence>
<dbReference type="InterPro" id="IPR050866">
    <property type="entry name" value="CNG_cation_channel"/>
</dbReference>
<dbReference type="PANTHER" id="PTHR45638:SF11">
    <property type="entry name" value="CYCLIC NUCLEOTIDE-GATED CATION CHANNEL SUBUNIT A"/>
    <property type="match status" value="1"/>
</dbReference>
<protein>
    <submittedName>
        <fullName evidence="11">Unnamed protein product</fullName>
    </submittedName>
</protein>
<dbReference type="Gene3D" id="1.10.287.70">
    <property type="match status" value="4"/>
</dbReference>
<feature type="domain" description="Cyclic nucleotide-binding" evidence="10">
    <location>
        <begin position="324"/>
        <end position="415"/>
    </location>
</feature>
<dbReference type="GO" id="GO:0044877">
    <property type="term" value="F:protein-containing complex binding"/>
    <property type="evidence" value="ECO:0007669"/>
    <property type="project" value="TreeGrafter"/>
</dbReference>
<feature type="transmembrane region" description="Helical" evidence="9">
    <location>
        <begin position="1564"/>
        <end position="1586"/>
    </location>
</feature>
<accession>A0A9W7D7Y6</accession>
<dbReference type="Pfam" id="PF00027">
    <property type="entry name" value="cNMP_binding"/>
    <property type="match status" value="4"/>
</dbReference>
<dbReference type="Proteomes" id="UP001165121">
    <property type="component" value="Unassembled WGS sequence"/>
</dbReference>
<sequence length="2163" mass="245582">MIPSRLRSLNSVTGMLDGLIIQPSKLAQNPQAASVKVWHQVLLVSLVYEFAAIPFIVTFQPDVSLSENTAVILFYIVELFFLVDFYVKLTTGFYKDGNLVNDIKVTHSRYLKSREFAVDLIAVIPLSTLPVHLSTSTMVLETHKVLRMYRIPKYLSTVDDVYVRHFELLKLTKLLLGVLLLSHCIACIRFSFGYDEHHNNHWLPSPPEYTATVRTKYLMSMFWAFGLLTGLFEGELPHNTNEFVFTIAVAICGFSVFTYLCATFFLISKCEATNSEISEARIAQLKHILAFHQVPDHVRDPIIENLRVHVQIELLNGVVAKIPVFSGCRQEFIELLTSLLERVSLPAQYTLFSIGDAGDAMYIIHAGVLDVIGRKAKIRELRKNDFVGELSLFSNFPRSATVVTSTYCVLYKLSRFHTELVLANYPTIATGIREVVAAIIEKTKLKSNAASVEARPVIQSRRMSSKSNLKVQPSWSGMISVSRERTSTVLPALFHPKATVSPRKSSLSTTTEVCEPMTTSFRRQPRLLLQRVMSMKKKRLSDAMKDVYDELTAPRINSAAPKPWWGLLLLKEGLNCTGSLRIAWIIVLQVVLVFNWCLIPLQLSFPAFNGVDWHVYMLNSVADAVLWVDIYANFNLSFVQASETVHDTMKTAPRFASYVGFSEKEEGWLLYHDVELHRINETHFLGYGNVTYKLEDPELEHIATMQYLRSFYFATHKLTGLGKGVEPENDLEYIVALLFMFSGFVITAIVVDNVQKRFTASAHEEKEFFAIRSRIQGFLRHQNVPFVIHHRANLFLDFWWASHRGASVEDLLAELPLSFKVEVLRSIYLPALQTLALLSGVRQILNNLEEILVKNAVMMLFGQGEYIYREGDNAHGLYFLLEGRVALQRNGIPTEMSRGGYFGTEVLSVDSMQAGYTDDALAESGCVVIFLSRAALGKLYAVFPPLPSELLQLESRLLHTKLAKSTLNSKELQKLSRSMHRVCILSRHERAIDPDSIHIIFWETWLSIGMTVQWIHILVNICFGSLAESAVTTDIVTIALEISFVVDIYVRLCLGYREFGNKIMDLQLIRRRYVHSWYFVVDVTALLPVFMINWVRSVKRRELFNLNKVLRLLKVPNQFQALEQRFIKFTSELRMMKLVYYTFIATHVCGCIYFDFTSHASGVHSSVLGDSSVTNFGEKSWSLPTSLEHASLLHQYFASNFWAFGIMSASYPGELPQTLSQCLLTIVTVIIGFFLFAYVIGNFTDIIELANAEHREFNTKLGSVRHLLGHFKLPLDLQNKITTMLFFKRFHSITQEEVLERWLPPSLMTDIRLLNLNPVIEKVPFLNGMNASITRMLVAQLKQEVMLKNEHVYRFGDDGTDMYFVFTGILTMLAPKRRDTLGKSHPSEGTLDFDRSKLQQKINNISAGDFFGENALFADAPRTCSVLCKSSCILYLLSRQSLEMLFDLFPDWKAHVIQTAKVHQKEMKQHGNSCINHERGFNNSPQLKPIGSAQISTEHTTQAAFVSPWQERYLKNWLNTFLTVLETQGPAHTLWLRVVTVSTFYVAVMLPSCVVFEACRTWDGLSLFANTLEVLCFVVFVVDLWVNLRLKQTELAMELFEADIRESYRRNRLAVDIVSALPIKYMFYVVSPPAEVAWLSVNRCVKVLNVAHYMSEIHRQNVSYELGRLQTITLLYVLIMYWAACAYLMFADLEGYSDEWNSWLPSTNLDTDVNSPLSTMSLRLLRGLFFAVTAFIKKGRTFMPEGNGYMFAVVVCFFGLMVMAFMIGEIASLFISSIDNEVSYRKNNIAIEHTMARWKVSPSLNARVRIFLSNLWSSHRGVVYQDVFSSLPPQIRQETVIHIVELPLQALLFKVFRPLVLGDGSSLARLTQAIADQLRFDSYLSGEYVIQEDKIPEGVFFVVSGQLLATLKARGPEHPVALYTRGDYFGERGILSHSMSTVSVQTQMPCDLFLLSTQSLVSILSADEFFSIVQIAVEGVFHALQRQQNKQGGRSPFPLTPNAWEQHLRKKLERQRLKWALSSADGDSSSFTKGDVLWSKLLTGILDSNDSLLSCFQVFRPFLELAGPKCELVNRNTPQRRIVNNSMGTRRKPRDHFRSLVRQVGIATLGTSNRVVPIPRVSGTSSASSVSRSRDLAKRFFIERSQLPASAAQSNHEVCSNDR</sequence>
<keyword evidence="3 9" id="KW-0812">Transmembrane</keyword>
<dbReference type="InterPro" id="IPR018488">
    <property type="entry name" value="cNMP-bd_CS"/>
</dbReference>
<dbReference type="PROSITE" id="PS00889">
    <property type="entry name" value="CNMP_BINDING_2"/>
    <property type="match status" value="1"/>
</dbReference>
<dbReference type="PANTHER" id="PTHR45638">
    <property type="entry name" value="CYCLIC NUCLEOTIDE-GATED CATION CHANNEL SUBUNIT A"/>
    <property type="match status" value="1"/>
</dbReference>
<feature type="transmembrane region" description="Helical" evidence="9">
    <location>
        <begin position="1534"/>
        <end position="1558"/>
    </location>
</feature>
<dbReference type="InterPro" id="IPR018490">
    <property type="entry name" value="cNMP-bd_dom_sf"/>
</dbReference>
<feature type="transmembrane region" description="Helical" evidence="9">
    <location>
        <begin position="1138"/>
        <end position="1156"/>
    </location>
</feature>
<proteinExistence type="predicted"/>
<organism evidence="11 12">
    <name type="scientific">Phytophthora fragariaefolia</name>
    <dbReference type="NCBI Taxonomy" id="1490495"/>
    <lineage>
        <taxon>Eukaryota</taxon>
        <taxon>Sar</taxon>
        <taxon>Stramenopiles</taxon>
        <taxon>Oomycota</taxon>
        <taxon>Peronosporomycetes</taxon>
        <taxon>Peronosporales</taxon>
        <taxon>Peronosporaceae</taxon>
        <taxon>Phytophthora</taxon>
    </lineage>
</organism>
<evidence type="ECO:0000256" key="9">
    <source>
        <dbReference type="SAM" id="Phobius"/>
    </source>
</evidence>
<keyword evidence="2" id="KW-0813">Transport</keyword>
<dbReference type="Gene3D" id="2.60.120.10">
    <property type="entry name" value="Jelly Rolls"/>
    <property type="match status" value="4"/>
</dbReference>
<dbReference type="GO" id="GO:0005221">
    <property type="term" value="F:intracellularly cyclic nucleotide-activated monoatomic cation channel activity"/>
    <property type="evidence" value="ECO:0007669"/>
    <property type="project" value="InterPro"/>
</dbReference>
<dbReference type="Gene3D" id="1.10.287.630">
    <property type="entry name" value="Helix hairpin bin"/>
    <property type="match status" value="2"/>
</dbReference>
<keyword evidence="7" id="KW-1071">Ligand-gated ion channel</keyword>
<feature type="transmembrane region" description="Helical" evidence="9">
    <location>
        <begin position="37"/>
        <end position="57"/>
    </location>
</feature>
<dbReference type="InterPro" id="IPR000595">
    <property type="entry name" value="cNMP-bd_dom"/>
</dbReference>
<dbReference type="SUPFAM" id="SSF81324">
    <property type="entry name" value="Voltage-gated potassium channels"/>
    <property type="match status" value="4"/>
</dbReference>
<dbReference type="OrthoDB" id="421226at2759"/>
<feature type="transmembrane region" description="Helical" evidence="9">
    <location>
        <begin position="69"/>
        <end position="87"/>
    </location>
</feature>
<feature type="transmembrane region" description="Helical" evidence="9">
    <location>
        <begin position="1717"/>
        <end position="1736"/>
    </location>
</feature>
<evidence type="ECO:0000256" key="6">
    <source>
        <dbReference type="ARBA" id="ARBA00023136"/>
    </source>
</evidence>
<keyword evidence="6 9" id="KW-0472">Membrane</keyword>
<evidence type="ECO:0000259" key="10">
    <source>
        <dbReference type="PROSITE" id="PS50042"/>
    </source>
</evidence>
<evidence type="ECO:0000256" key="3">
    <source>
        <dbReference type="ARBA" id="ARBA00022692"/>
    </source>
</evidence>
<keyword evidence="5" id="KW-0406">Ion transport</keyword>
<dbReference type="InterPro" id="IPR005821">
    <property type="entry name" value="Ion_trans_dom"/>
</dbReference>
<feature type="domain" description="Cyclic nucleotide-binding" evidence="10">
    <location>
        <begin position="1325"/>
        <end position="1446"/>
    </location>
</feature>
<feature type="transmembrane region" description="Helical" evidence="9">
    <location>
        <begin position="244"/>
        <end position="267"/>
    </location>
</feature>
<evidence type="ECO:0000313" key="11">
    <source>
        <dbReference type="EMBL" id="GMF56639.1"/>
    </source>
</evidence>
<keyword evidence="12" id="KW-1185">Reference proteome</keyword>
<dbReference type="CDD" id="cd00038">
    <property type="entry name" value="CAP_ED"/>
    <property type="match status" value="4"/>
</dbReference>
<dbReference type="GO" id="GO:0016020">
    <property type="term" value="C:membrane"/>
    <property type="evidence" value="ECO:0007669"/>
    <property type="project" value="UniProtKB-SubCell"/>
</dbReference>
<dbReference type="Pfam" id="PF00520">
    <property type="entry name" value="Ion_trans"/>
    <property type="match status" value="2"/>
</dbReference>
<evidence type="ECO:0000256" key="8">
    <source>
        <dbReference type="ARBA" id="ARBA00023303"/>
    </source>
</evidence>
<feature type="transmembrane region" description="Helical" evidence="9">
    <location>
        <begin position="174"/>
        <end position="194"/>
    </location>
</feature>
<name>A0A9W7D7Y6_9STRA</name>
<feature type="transmembrane region" description="Helical" evidence="9">
    <location>
        <begin position="1218"/>
        <end position="1240"/>
    </location>
</feature>
<gene>
    <name evidence="11" type="ORF">Pfra01_002403500</name>
</gene>
<dbReference type="InterPro" id="IPR014710">
    <property type="entry name" value="RmlC-like_jellyroll"/>
</dbReference>
<feature type="transmembrane region" description="Helical" evidence="9">
    <location>
        <begin position="1669"/>
        <end position="1690"/>
    </location>
</feature>
<feature type="domain" description="Cyclic nucleotide-binding" evidence="10">
    <location>
        <begin position="1874"/>
        <end position="1964"/>
    </location>
</feature>
<evidence type="ECO:0000256" key="5">
    <source>
        <dbReference type="ARBA" id="ARBA00023065"/>
    </source>
</evidence>
<evidence type="ECO:0000256" key="7">
    <source>
        <dbReference type="ARBA" id="ARBA00023286"/>
    </source>
</evidence>
<keyword evidence="4 9" id="KW-1133">Transmembrane helix</keyword>
<dbReference type="SMART" id="SM00100">
    <property type="entry name" value="cNMP"/>
    <property type="match status" value="4"/>
</dbReference>
<evidence type="ECO:0000313" key="12">
    <source>
        <dbReference type="Proteomes" id="UP001165121"/>
    </source>
</evidence>
<dbReference type="EMBL" id="BSXT01004094">
    <property type="protein sequence ID" value="GMF56639.1"/>
    <property type="molecule type" value="Genomic_DNA"/>
</dbReference>
<feature type="domain" description="Cyclic nucleotide-binding" evidence="10">
    <location>
        <begin position="843"/>
        <end position="939"/>
    </location>
</feature>
<comment type="caution">
    <text evidence="11">The sequence shown here is derived from an EMBL/GenBank/DDBJ whole genome shotgun (WGS) entry which is preliminary data.</text>
</comment>
<dbReference type="SUPFAM" id="SSF51206">
    <property type="entry name" value="cAMP-binding domain-like"/>
    <property type="match status" value="4"/>
</dbReference>
<evidence type="ECO:0000256" key="1">
    <source>
        <dbReference type="ARBA" id="ARBA00004141"/>
    </source>
</evidence>
<dbReference type="PROSITE" id="PS50042">
    <property type="entry name" value="CNMP_BINDING_3"/>
    <property type="match status" value="4"/>
</dbReference>
<feature type="transmembrane region" description="Helical" evidence="9">
    <location>
        <begin position="1748"/>
        <end position="1775"/>
    </location>
</feature>
<reference evidence="11" key="1">
    <citation type="submission" date="2023-04" db="EMBL/GenBank/DDBJ databases">
        <title>Phytophthora fragariaefolia NBRC 109709.</title>
        <authorList>
            <person name="Ichikawa N."/>
            <person name="Sato H."/>
            <person name="Tonouchi N."/>
        </authorList>
    </citation>
    <scope>NUCLEOTIDE SEQUENCE</scope>
    <source>
        <strain evidence="11">NBRC 109709</strain>
    </source>
</reference>